<evidence type="ECO:0000313" key="3">
    <source>
        <dbReference type="Proteomes" id="UP000031599"/>
    </source>
</evidence>
<feature type="transmembrane region" description="Helical" evidence="1">
    <location>
        <begin position="82"/>
        <end position="100"/>
    </location>
</feature>
<dbReference type="PROSITE" id="PS51257">
    <property type="entry name" value="PROKAR_LIPOPROTEIN"/>
    <property type="match status" value="1"/>
</dbReference>
<feature type="transmembrane region" description="Helical" evidence="1">
    <location>
        <begin position="189"/>
        <end position="207"/>
    </location>
</feature>
<feature type="transmembrane region" description="Helical" evidence="1">
    <location>
        <begin position="112"/>
        <end position="135"/>
    </location>
</feature>
<organism evidence="2 3">
    <name type="scientific">Enhygromyxa salina</name>
    <dbReference type="NCBI Taxonomy" id="215803"/>
    <lineage>
        <taxon>Bacteria</taxon>
        <taxon>Pseudomonadati</taxon>
        <taxon>Myxococcota</taxon>
        <taxon>Polyangia</taxon>
        <taxon>Nannocystales</taxon>
        <taxon>Nannocystaceae</taxon>
        <taxon>Enhygromyxa</taxon>
    </lineage>
</organism>
<keyword evidence="1" id="KW-0812">Transmembrane</keyword>
<sequence>MKPAGLAWGVALAGACVCGAGLAVELACHLGPLDPDSLWRSGLSLSYEGNLPTWYSSGLLWTAALGLAMCGWFEVGRERKWWLGLAAIFLLMSLDESIELHEGFYGLALDGALFFSWVVPGAAVTLVFGVAYLGFWLRLPPPTRRGFAAAFVVYVGGALGMELPLGLWFQRHGDENLGYASLDFVEESMEIAGLTVFLLAIASFLQARAYSEDSSNTSSV</sequence>
<dbReference type="EMBL" id="JMCC02000115">
    <property type="protein sequence ID" value="KIG12869.1"/>
    <property type="molecule type" value="Genomic_DNA"/>
</dbReference>
<name>A0A0C1Z5I9_9BACT</name>
<keyword evidence="1" id="KW-0472">Membrane</keyword>
<dbReference type="AlphaFoldDB" id="A0A0C1Z5I9"/>
<dbReference type="Proteomes" id="UP000031599">
    <property type="component" value="Unassembled WGS sequence"/>
</dbReference>
<feature type="transmembrane region" description="Helical" evidence="1">
    <location>
        <begin position="54"/>
        <end position="75"/>
    </location>
</feature>
<comment type="caution">
    <text evidence="2">The sequence shown here is derived from an EMBL/GenBank/DDBJ whole genome shotgun (WGS) entry which is preliminary data.</text>
</comment>
<keyword evidence="1" id="KW-1133">Transmembrane helix</keyword>
<accession>A0A0C1Z5I9</accession>
<evidence type="ECO:0000313" key="2">
    <source>
        <dbReference type="EMBL" id="KIG12869.1"/>
    </source>
</evidence>
<evidence type="ECO:0000256" key="1">
    <source>
        <dbReference type="SAM" id="Phobius"/>
    </source>
</evidence>
<protein>
    <submittedName>
        <fullName evidence="2">Uncharacterized protein</fullName>
    </submittedName>
</protein>
<feature type="transmembrane region" description="Helical" evidence="1">
    <location>
        <begin position="147"/>
        <end position="169"/>
    </location>
</feature>
<reference evidence="2 3" key="1">
    <citation type="submission" date="2014-12" db="EMBL/GenBank/DDBJ databases">
        <title>Genome assembly of Enhygromyxa salina DSM 15201.</title>
        <authorList>
            <person name="Sharma G."/>
            <person name="Subramanian S."/>
        </authorList>
    </citation>
    <scope>NUCLEOTIDE SEQUENCE [LARGE SCALE GENOMIC DNA]</scope>
    <source>
        <strain evidence="2 3">DSM 15201</strain>
    </source>
</reference>
<proteinExistence type="predicted"/>
<gene>
    <name evidence="2" type="ORF">DB30_00936</name>
</gene>